<dbReference type="Proteomes" id="UP001500618">
    <property type="component" value="Unassembled WGS sequence"/>
</dbReference>
<proteinExistence type="predicted"/>
<organism evidence="2 3">
    <name type="scientific">Fodinicola feengrottensis</name>
    <dbReference type="NCBI Taxonomy" id="435914"/>
    <lineage>
        <taxon>Bacteria</taxon>
        <taxon>Bacillati</taxon>
        <taxon>Actinomycetota</taxon>
        <taxon>Actinomycetes</taxon>
        <taxon>Mycobacteriales</taxon>
        <taxon>Fodinicola</taxon>
    </lineage>
</organism>
<feature type="region of interest" description="Disordered" evidence="1">
    <location>
        <begin position="50"/>
        <end position="73"/>
    </location>
</feature>
<dbReference type="EMBL" id="BAAANY010000017">
    <property type="protein sequence ID" value="GAA1690020.1"/>
    <property type="molecule type" value="Genomic_DNA"/>
</dbReference>
<comment type="caution">
    <text evidence="2">The sequence shown here is derived from an EMBL/GenBank/DDBJ whole genome shotgun (WGS) entry which is preliminary data.</text>
</comment>
<evidence type="ECO:0000313" key="3">
    <source>
        <dbReference type="Proteomes" id="UP001500618"/>
    </source>
</evidence>
<reference evidence="2 3" key="1">
    <citation type="journal article" date="2019" name="Int. J. Syst. Evol. Microbiol.">
        <title>The Global Catalogue of Microorganisms (GCM) 10K type strain sequencing project: providing services to taxonomists for standard genome sequencing and annotation.</title>
        <authorList>
            <consortium name="The Broad Institute Genomics Platform"/>
            <consortium name="The Broad Institute Genome Sequencing Center for Infectious Disease"/>
            <person name="Wu L."/>
            <person name="Ma J."/>
        </authorList>
    </citation>
    <scope>NUCLEOTIDE SEQUENCE [LARGE SCALE GENOMIC DNA]</scope>
    <source>
        <strain evidence="2 3">JCM 14718</strain>
    </source>
</reference>
<evidence type="ECO:0000313" key="2">
    <source>
        <dbReference type="EMBL" id="GAA1690020.1"/>
    </source>
</evidence>
<protein>
    <submittedName>
        <fullName evidence="2">Uncharacterized protein</fullName>
    </submittedName>
</protein>
<keyword evidence="3" id="KW-1185">Reference proteome</keyword>
<accession>A0ABN2HLR7</accession>
<gene>
    <name evidence="2" type="ORF">GCM10009765_44210</name>
</gene>
<name>A0ABN2HLR7_9ACTN</name>
<evidence type="ECO:0000256" key="1">
    <source>
        <dbReference type="SAM" id="MobiDB-lite"/>
    </source>
</evidence>
<sequence>MVKAKVEAVADVECALADALELRGWGKLDQVQFHAWMGPVDTVQVRGQDALQDSDTGEPDSYRADLATDTCWR</sequence>